<evidence type="ECO:0000256" key="6">
    <source>
        <dbReference type="ARBA" id="ARBA00022692"/>
    </source>
</evidence>
<dbReference type="GO" id="GO:0007224">
    <property type="term" value="P:smoothened signaling pathway"/>
    <property type="evidence" value="ECO:0007669"/>
    <property type="project" value="TreeGrafter"/>
</dbReference>
<dbReference type="InterPro" id="IPR036790">
    <property type="entry name" value="Frizzled_dom_sf"/>
</dbReference>
<dbReference type="GO" id="GO:0071679">
    <property type="term" value="P:commissural neuron axon guidance"/>
    <property type="evidence" value="ECO:0007669"/>
    <property type="project" value="TreeGrafter"/>
</dbReference>
<dbReference type="GO" id="GO:0005929">
    <property type="term" value="C:cilium"/>
    <property type="evidence" value="ECO:0007669"/>
    <property type="project" value="UniProtKB-SubCell"/>
</dbReference>
<dbReference type="PANTHER" id="PTHR11309">
    <property type="entry name" value="FRIZZLED"/>
    <property type="match status" value="1"/>
</dbReference>
<dbReference type="GO" id="GO:0004930">
    <property type="term" value="F:G protein-coupled receptor activity"/>
    <property type="evidence" value="ECO:0007669"/>
    <property type="project" value="UniProtKB-KW"/>
</dbReference>
<dbReference type="GO" id="GO:0009888">
    <property type="term" value="P:tissue development"/>
    <property type="evidence" value="ECO:0007669"/>
    <property type="project" value="UniProtKB-ARBA"/>
</dbReference>
<evidence type="ECO:0000256" key="18">
    <source>
        <dbReference type="SAM" id="MobiDB-lite"/>
    </source>
</evidence>
<sequence>METFQRKEFLLVFILLMLIPLNSSSPRLKSSEKNGQTSSKYDESAVDHRHGFSAFDLFNSPRLKESGANRIFMSHSPEDDAAYCRIPAKCVPLNYSHCMGTRLPYAKTSLDLVQGLRSQEQAQEQLNLLQGLINLPKCWAVIQPFVCSLFMPNCDNNMVDLPSQEMCNRIVGPCRILAVDHGWPSFLQCDNTTKLPSGSKNDVRELRFNTSGKCKAPMVQTDYPSSFYDGMEGCGVQCDNPLFTPDERYQIHRFVAWTATISFIFNFFTVATFIIDWKSANKYPALIIFYINVCFMIVSLGWLAQFLPGGREDIVCRKDGTLRIGEPSAGENLSCVIVFVLVYYFLMAGIVWFVILTYAWDISFRALGKTQDKMDKKGAYFHLVAWSLPLVLTITTMASGEIDGNSVVGICFVGYINNAFRIGLLIVPAFIAYFIGGYFIFKALATLIRLKIESQEIISERARGKISETIIRMAIFSILIFIVGITSFICHIYEMKHSDSWKESFRRYLVCRLGVSDTECRLEKRPSLAIVQLHVLALFTLGVVMSSWVWTGSTIQTWKRFIRKLTNKEIEEPVKLKKHKVIAEAYAKRKILFKDGRLSISIHNADDDPVGFNFELDSLASGELGSTWAAALPKLVTRRGALTGVTNSNSSQRRNSVDSEISYSVCRVSVESRRQSIDSSVSVQVSEMTGTLRKGPHRSRYKRRRRDGRAKSRHRATPLPAASRHGSTTSQESYKKSRCVASRHTRWSRLNMRLALYLGERYCWQWIELQELQPASYLILSALTAIGNPSFPTLEPNRNRRPANAGLDGSLSNLTGKLFASLTGSVPPTSDEEEETTEKERLNMST</sequence>
<evidence type="ECO:0000256" key="19">
    <source>
        <dbReference type="SAM" id="Phobius"/>
    </source>
</evidence>
<dbReference type="GO" id="GO:0030425">
    <property type="term" value="C:dendrite"/>
    <property type="evidence" value="ECO:0007669"/>
    <property type="project" value="TreeGrafter"/>
</dbReference>
<dbReference type="Pfam" id="PF01534">
    <property type="entry name" value="Frizzled"/>
    <property type="match status" value="1"/>
</dbReference>
<feature type="transmembrane region" description="Helical" evidence="19">
    <location>
        <begin position="380"/>
        <end position="399"/>
    </location>
</feature>
<keyword evidence="10 19" id="KW-0472">Membrane</keyword>
<evidence type="ECO:0000313" key="24">
    <source>
        <dbReference type="Proteomes" id="UP000291343"/>
    </source>
</evidence>
<feature type="transmembrane region" description="Helical" evidence="19">
    <location>
        <begin position="470"/>
        <end position="494"/>
    </location>
</feature>
<comment type="subcellular location">
    <subcellularLocation>
        <location evidence="2">Cell membrane</location>
        <topology evidence="2">Multi-pass membrane protein</topology>
    </subcellularLocation>
    <subcellularLocation>
        <location evidence="1">Cell projection</location>
        <location evidence="1">Cilium</location>
    </subcellularLocation>
</comment>
<dbReference type="Pfam" id="PF01392">
    <property type="entry name" value="Fz"/>
    <property type="match status" value="1"/>
</dbReference>
<dbReference type="Proteomes" id="UP000291343">
    <property type="component" value="Unassembled WGS sequence"/>
</dbReference>
<feature type="transmembrane region" description="Helical" evidence="19">
    <location>
        <begin position="419"/>
        <end position="441"/>
    </location>
</feature>
<evidence type="ECO:0000256" key="13">
    <source>
        <dbReference type="ARBA" id="ARBA00023180"/>
    </source>
</evidence>
<dbReference type="GO" id="GO:0007417">
    <property type="term" value="P:central nervous system development"/>
    <property type="evidence" value="ECO:0007669"/>
    <property type="project" value="TreeGrafter"/>
</dbReference>
<keyword evidence="8 19" id="KW-1133">Transmembrane helix</keyword>
<dbReference type="InterPro" id="IPR020067">
    <property type="entry name" value="Frizzled_dom"/>
</dbReference>
<keyword evidence="15" id="KW-0966">Cell projection</keyword>
<keyword evidence="11" id="KW-1015">Disulfide bond</keyword>
<dbReference type="SUPFAM" id="SSF63501">
    <property type="entry name" value="Frizzled cysteine-rich domain"/>
    <property type="match status" value="1"/>
</dbReference>
<dbReference type="InParanoid" id="A0A482WU72"/>
<keyword evidence="6 19" id="KW-0812">Transmembrane</keyword>
<dbReference type="CDD" id="cd15030">
    <property type="entry name" value="7tmF_SMO_homolog"/>
    <property type="match status" value="1"/>
</dbReference>
<dbReference type="FunCoup" id="A0A482WU72">
    <property type="interactions" value="434"/>
</dbReference>
<feature type="compositionally biased region" description="Basic residues" evidence="18">
    <location>
        <begin position="694"/>
        <end position="716"/>
    </location>
</feature>
<dbReference type="PROSITE" id="PS50261">
    <property type="entry name" value="G_PROTEIN_RECEP_F2_4"/>
    <property type="match status" value="1"/>
</dbReference>
<evidence type="ECO:0000256" key="16">
    <source>
        <dbReference type="ARBA" id="ARBA00035037"/>
    </source>
</evidence>
<protein>
    <recommendedName>
        <fullName evidence="16">Protein smoothened</fullName>
    </recommendedName>
</protein>
<keyword evidence="14" id="KW-0807">Transducer</keyword>
<feature type="domain" description="G-protein coupled receptors family 2 profile 2" evidence="22">
    <location>
        <begin position="251"/>
        <end position="482"/>
    </location>
</feature>
<evidence type="ECO:0000256" key="4">
    <source>
        <dbReference type="ARBA" id="ARBA00022473"/>
    </source>
</evidence>
<evidence type="ECO:0000256" key="7">
    <source>
        <dbReference type="ARBA" id="ARBA00022729"/>
    </source>
</evidence>
<keyword evidence="7 20" id="KW-0732">Signal</keyword>
<dbReference type="InterPro" id="IPR000539">
    <property type="entry name" value="Frizzled/Smoothened_7TM"/>
</dbReference>
<dbReference type="STRING" id="195883.A0A482WU72"/>
<dbReference type="PANTHER" id="PTHR11309:SF35">
    <property type="entry name" value="PROTEIN SMOOTHENED"/>
    <property type="match status" value="1"/>
</dbReference>
<evidence type="ECO:0000256" key="1">
    <source>
        <dbReference type="ARBA" id="ARBA00004138"/>
    </source>
</evidence>
<feature type="chain" id="PRO_5019757115" description="Protein smoothened" evidence="20">
    <location>
        <begin position="25"/>
        <end position="846"/>
    </location>
</feature>
<dbReference type="GO" id="GO:0007389">
    <property type="term" value="P:pattern specification process"/>
    <property type="evidence" value="ECO:0007669"/>
    <property type="project" value="TreeGrafter"/>
</dbReference>
<evidence type="ECO:0000256" key="9">
    <source>
        <dbReference type="ARBA" id="ARBA00023040"/>
    </source>
</evidence>
<evidence type="ECO:0000256" key="8">
    <source>
        <dbReference type="ARBA" id="ARBA00022989"/>
    </source>
</evidence>
<reference evidence="23 24" key="1">
    <citation type="journal article" date="2017" name="Gigascience">
        <title>Genome sequence of the small brown planthopper, Laodelphax striatellus.</title>
        <authorList>
            <person name="Zhu J."/>
            <person name="Jiang F."/>
            <person name="Wang X."/>
            <person name="Yang P."/>
            <person name="Bao Y."/>
            <person name="Zhao W."/>
            <person name="Wang W."/>
            <person name="Lu H."/>
            <person name="Wang Q."/>
            <person name="Cui N."/>
            <person name="Li J."/>
            <person name="Chen X."/>
            <person name="Luo L."/>
            <person name="Yu J."/>
            <person name="Kang L."/>
            <person name="Cui F."/>
        </authorList>
    </citation>
    <scope>NUCLEOTIDE SEQUENCE [LARGE SCALE GENOMIC DNA]</scope>
    <source>
        <strain evidence="23">Lst14</strain>
    </source>
</reference>
<dbReference type="SMART" id="SM01330">
    <property type="entry name" value="Frizzled"/>
    <property type="match status" value="1"/>
</dbReference>
<dbReference type="AlphaFoldDB" id="A0A482WU72"/>
<accession>A0A482WU72</accession>
<dbReference type="Gene3D" id="1.20.1070.10">
    <property type="entry name" value="Rhodopsin 7-helix transmembrane proteins"/>
    <property type="match status" value="1"/>
</dbReference>
<keyword evidence="9" id="KW-0297">G-protein coupled receptor</keyword>
<proteinExistence type="inferred from homology"/>
<dbReference type="SMART" id="SM00063">
    <property type="entry name" value="FRI"/>
    <property type="match status" value="1"/>
</dbReference>
<dbReference type="Gene3D" id="1.10.2000.10">
    <property type="entry name" value="Frizzled cysteine-rich domain"/>
    <property type="match status" value="1"/>
</dbReference>
<dbReference type="InterPro" id="IPR015526">
    <property type="entry name" value="Frizzled/SFRP"/>
</dbReference>
<comment type="caution">
    <text evidence="23">The sequence shown here is derived from an EMBL/GenBank/DDBJ whole genome shotgun (WGS) entry which is preliminary data.</text>
</comment>
<keyword evidence="13" id="KW-0325">Glycoprotein</keyword>
<dbReference type="InterPro" id="IPR041771">
    <property type="entry name" value="SMO_CRD"/>
</dbReference>
<dbReference type="InterPro" id="IPR035683">
    <property type="entry name" value="SMO_7TM"/>
</dbReference>
<keyword evidence="5" id="KW-1003">Cell membrane</keyword>
<evidence type="ECO:0000256" key="15">
    <source>
        <dbReference type="ARBA" id="ARBA00023273"/>
    </source>
</evidence>
<dbReference type="CDD" id="cd07451">
    <property type="entry name" value="CRD_SMO"/>
    <property type="match status" value="1"/>
</dbReference>
<feature type="transmembrane region" description="Helical" evidence="19">
    <location>
        <begin position="254"/>
        <end position="275"/>
    </location>
</feature>
<evidence type="ECO:0000256" key="3">
    <source>
        <dbReference type="ARBA" id="ARBA00008077"/>
    </source>
</evidence>
<gene>
    <name evidence="23" type="ORF">LSTR_LSTR004534</name>
</gene>
<dbReference type="InterPro" id="IPR017981">
    <property type="entry name" value="GPCR_2-like_7TM"/>
</dbReference>
<feature type="region of interest" description="Disordered" evidence="18">
    <location>
        <begin position="822"/>
        <end position="846"/>
    </location>
</feature>
<feature type="signal peptide" evidence="20">
    <location>
        <begin position="1"/>
        <end position="24"/>
    </location>
</feature>
<dbReference type="SMR" id="A0A482WU72"/>
<dbReference type="PROSITE" id="PS50038">
    <property type="entry name" value="FZ"/>
    <property type="match status" value="1"/>
</dbReference>
<dbReference type="EMBL" id="QKKF02025464">
    <property type="protein sequence ID" value="RZF36846.1"/>
    <property type="molecule type" value="Genomic_DNA"/>
</dbReference>
<evidence type="ECO:0000256" key="17">
    <source>
        <dbReference type="PROSITE-ProRule" id="PRU00090"/>
    </source>
</evidence>
<organism evidence="23 24">
    <name type="scientific">Laodelphax striatellus</name>
    <name type="common">Small brown planthopper</name>
    <name type="synonym">Delphax striatella</name>
    <dbReference type="NCBI Taxonomy" id="195883"/>
    <lineage>
        <taxon>Eukaryota</taxon>
        <taxon>Metazoa</taxon>
        <taxon>Ecdysozoa</taxon>
        <taxon>Arthropoda</taxon>
        <taxon>Hexapoda</taxon>
        <taxon>Insecta</taxon>
        <taxon>Pterygota</taxon>
        <taxon>Neoptera</taxon>
        <taxon>Paraneoptera</taxon>
        <taxon>Hemiptera</taxon>
        <taxon>Auchenorrhyncha</taxon>
        <taxon>Fulgoroidea</taxon>
        <taxon>Delphacidae</taxon>
        <taxon>Criomorphinae</taxon>
        <taxon>Laodelphax</taxon>
    </lineage>
</organism>
<evidence type="ECO:0000313" key="23">
    <source>
        <dbReference type="EMBL" id="RZF36846.1"/>
    </source>
</evidence>
<dbReference type="GO" id="GO:0005886">
    <property type="term" value="C:plasma membrane"/>
    <property type="evidence" value="ECO:0007669"/>
    <property type="project" value="UniProtKB-SubCell"/>
</dbReference>
<evidence type="ECO:0000259" key="21">
    <source>
        <dbReference type="PROSITE" id="PS50038"/>
    </source>
</evidence>
<evidence type="ECO:0000259" key="22">
    <source>
        <dbReference type="PROSITE" id="PS50261"/>
    </source>
</evidence>
<evidence type="ECO:0000256" key="2">
    <source>
        <dbReference type="ARBA" id="ARBA00004651"/>
    </source>
</evidence>
<dbReference type="OrthoDB" id="10064659at2759"/>
<feature type="transmembrane region" description="Helical" evidence="19">
    <location>
        <begin position="287"/>
        <end position="304"/>
    </location>
</feature>
<feature type="transmembrane region" description="Helical" evidence="19">
    <location>
        <begin position="336"/>
        <end position="360"/>
    </location>
</feature>
<keyword evidence="12" id="KW-0675">Receptor</keyword>
<feature type="region of interest" description="Disordered" evidence="18">
    <location>
        <begin position="679"/>
        <end position="738"/>
    </location>
</feature>
<evidence type="ECO:0000256" key="5">
    <source>
        <dbReference type="ARBA" id="ARBA00022475"/>
    </source>
</evidence>
<evidence type="ECO:0000256" key="14">
    <source>
        <dbReference type="ARBA" id="ARBA00023224"/>
    </source>
</evidence>
<evidence type="ECO:0000256" key="20">
    <source>
        <dbReference type="SAM" id="SignalP"/>
    </source>
</evidence>
<evidence type="ECO:0000256" key="12">
    <source>
        <dbReference type="ARBA" id="ARBA00023170"/>
    </source>
</evidence>
<keyword evidence="4" id="KW-0217">Developmental protein</keyword>
<dbReference type="PRINTS" id="PR00489">
    <property type="entry name" value="FRIZZLED"/>
</dbReference>
<evidence type="ECO:0000256" key="10">
    <source>
        <dbReference type="ARBA" id="ARBA00023136"/>
    </source>
</evidence>
<dbReference type="GO" id="GO:0005113">
    <property type="term" value="F:patched binding"/>
    <property type="evidence" value="ECO:0007669"/>
    <property type="project" value="TreeGrafter"/>
</dbReference>
<comment type="similarity">
    <text evidence="3">Belongs to the G-protein coupled receptor Fz/Smo family.</text>
</comment>
<keyword evidence="24" id="KW-1185">Reference proteome</keyword>
<comment type="caution">
    <text evidence="17">Lacks conserved residue(s) required for the propagation of feature annotation.</text>
</comment>
<feature type="domain" description="FZ" evidence="21">
    <location>
        <begin position="88"/>
        <end position="217"/>
    </location>
</feature>
<evidence type="ECO:0000256" key="11">
    <source>
        <dbReference type="ARBA" id="ARBA00023157"/>
    </source>
</evidence>
<dbReference type="FunFam" id="1.20.1070.10:FF:000068">
    <property type="entry name" value="Smoothened, frizzled class receptor"/>
    <property type="match status" value="1"/>
</dbReference>
<feature type="transmembrane region" description="Helical" evidence="19">
    <location>
        <begin position="529"/>
        <end position="550"/>
    </location>
</feature>
<name>A0A482WU72_LAOST</name>